<comment type="similarity">
    <text evidence="1">Belongs to the TRAFAC class TrmE-Era-EngA-EngB-Septin-like GTPase superfamily. Septin GTPase family.</text>
</comment>
<evidence type="ECO:0000313" key="4">
    <source>
        <dbReference type="EMBL" id="KAK0524866.1"/>
    </source>
</evidence>
<dbReference type="PANTHER" id="PTHR18884">
    <property type="entry name" value="SEPTIN"/>
    <property type="match status" value="1"/>
</dbReference>
<name>A0AAN6G9D7_9BASI</name>
<feature type="compositionally biased region" description="Basic and acidic residues" evidence="2">
    <location>
        <begin position="419"/>
        <end position="466"/>
    </location>
</feature>
<feature type="domain" description="Septin-type G" evidence="3">
    <location>
        <begin position="201"/>
        <end position="810"/>
    </location>
</feature>
<dbReference type="PROSITE" id="PS51719">
    <property type="entry name" value="G_SEPTIN"/>
    <property type="match status" value="1"/>
</dbReference>
<keyword evidence="1" id="KW-0547">Nucleotide-binding</keyword>
<dbReference type="InterPro" id="IPR027417">
    <property type="entry name" value="P-loop_NTPase"/>
</dbReference>
<keyword evidence="5" id="KW-1185">Reference proteome</keyword>
<feature type="region of interest" description="Disordered" evidence="2">
    <location>
        <begin position="863"/>
        <end position="896"/>
    </location>
</feature>
<feature type="region of interest" description="Disordered" evidence="2">
    <location>
        <begin position="715"/>
        <end position="735"/>
    </location>
</feature>
<feature type="compositionally biased region" description="Low complexity" evidence="2">
    <location>
        <begin position="659"/>
        <end position="674"/>
    </location>
</feature>
<feature type="compositionally biased region" description="Pro residues" evidence="2">
    <location>
        <begin position="14"/>
        <end position="23"/>
    </location>
</feature>
<feature type="compositionally biased region" description="Basic and acidic residues" evidence="2">
    <location>
        <begin position="882"/>
        <end position="896"/>
    </location>
</feature>
<dbReference type="Pfam" id="PF00735">
    <property type="entry name" value="Septin"/>
    <property type="match status" value="3"/>
</dbReference>
<feature type="compositionally biased region" description="Acidic residues" evidence="2">
    <location>
        <begin position="630"/>
        <end position="644"/>
    </location>
</feature>
<reference evidence="4" key="1">
    <citation type="journal article" date="2023" name="PhytoFront">
        <title>Draft Genome Resources of Seven Strains of Tilletia horrida, Causal Agent of Kernel Smut of Rice.</title>
        <authorList>
            <person name="Khanal S."/>
            <person name="Antony Babu S."/>
            <person name="Zhou X.G."/>
        </authorList>
    </citation>
    <scope>NUCLEOTIDE SEQUENCE</scope>
    <source>
        <strain evidence="4">TX3</strain>
    </source>
</reference>
<feature type="compositionally biased region" description="Acidic residues" evidence="2">
    <location>
        <begin position="599"/>
        <end position="609"/>
    </location>
</feature>
<sequence>MPLFKSSSKKNRDPSPPPGPPSLPSLNLSSSGDSSVANLGLQFGAASIAASQPPAKPSTPTQPSATTAATNASTWSRASASPSPSPSSPLASPIRRTGGGPPPSAYTFSSPGAARPRTSGSIPDFRQSPNFPSPTGAVGTAVAPSTPSQSKGPHQAGTPVSIVSPRPFTRTAHPPSSFHSPGAGGVSKSASNGSMKARRRAPQGFNILLAGGVSTGKTSFLRTLLHSCDLEACSGNTPEIIEKAKRFGLAPLPGPGGNAASYRSLHVPVRTRRFETLEGIEIAPSRLVTYLEENAGTGISNSSMSASAAAAARTGSLRRTGSVSGFSIGGNSLSSSASRVLLSVTDTPGLPYLHPDSSIEVEKGVLSLLGQLESKYASTLEQESRVQRKPQSDPHIHLCVYFVDPLTMLEEPSAASKARAAEKAKQKSERDRKRLQRLQDKEDRRRAKEQRKTARKAALEAKAKAAAEKKQADAEAAAAGGVTADGEQAELEAESGAQDDEDLEEEDEEEEPEEDAEEEQEDDEDDEDDDDDDPPLLSIRPLELSVLKRLATRVNVLPVIGKADLLTDQRLEQVKDAIKRGLAEAKISLGPFSERFKSEDDETEDDEERVGDSSRAARRRVKRSAAAQVEQDDEDDDEEEDEGAEPVKVIRLRSRRDSNLSNATSSAAGAFAAGPDSESGSVAHGLSPAFGNAPALKKQVAQMVPFALISPEPPRLPAASNASNSQSSLKKGSTSSSSALISDAAAAADAESSSMPSLTRKYRWGVIHVLNPAHCDFSPLRTCLLQTHVEDLREATNRKYEAYRSEMLQAIRGRSGGGGSASTGSNGYARLNGYGGGGSSVGAGAGRASLLAGGVGAISADSGGAYGPKSSSRGARMLANAKRAENMQPEARRIPA</sequence>
<evidence type="ECO:0000259" key="3">
    <source>
        <dbReference type="PROSITE" id="PS51719"/>
    </source>
</evidence>
<dbReference type="AlphaFoldDB" id="A0AAN6G9D7"/>
<feature type="compositionally biased region" description="Acidic residues" evidence="2">
    <location>
        <begin position="487"/>
        <end position="534"/>
    </location>
</feature>
<evidence type="ECO:0000256" key="2">
    <source>
        <dbReference type="SAM" id="MobiDB-lite"/>
    </source>
</evidence>
<feature type="region of interest" description="Disordered" evidence="2">
    <location>
        <begin position="594"/>
        <end position="682"/>
    </location>
</feature>
<feature type="compositionally biased region" description="Polar residues" evidence="2">
    <location>
        <begin position="143"/>
        <end position="152"/>
    </location>
</feature>
<feature type="region of interest" description="Disordered" evidence="2">
    <location>
        <begin position="414"/>
        <end position="466"/>
    </location>
</feature>
<gene>
    <name evidence="4" type="ORF">OC842_005695</name>
</gene>
<dbReference type="SUPFAM" id="SSF52540">
    <property type="entry name" value="P-loop containing nucleoside triphosphate hydrolases"/>
    <property type="match status" value="1"/>
</dbReference>
<keyword evidence="1" id="KW-0342">GTP-binding</keyword>
<dbReference type="GO" id="GO:0005525">
    <property type="term" value="F:GTP binding"/>
    <property type="evidence" value="ECO:0007669"/>
    <property type="project" value="UniProtKB-KW"/>
</dbReference>
<feature type="region of interest" description="Disordered" evidence="2">
    <location>
        <begin position="1"/>
        <end position="198"/>
    </location>
</feature>
<comment type="caution">
    <text evidence="4">The sequence shown here is derived from an EMBL/GenBank/DDBJ whole genome shotgun (WGS) entry which is preliminary data.</text>
</comment>
<feature type="region of interest" description="Disordered" evidence="2">
    <location>
        <begin position="487"/>
        <end position="542"/>
    </location>
</feature>
<feature type="compositionally biased region" description="Low complexity" evidence="2">
    <location>
        <begin position="24"/>
        <end position="35"/>
    </location>
</feature>
<feature type="compositionally biased region" description="Low complexity" evidence="2">
    <location>
        <begin position="49"/>
        <end position="93"/>
    </location>
</feature>
<dbReference type="EMBL" id="JAPDMQ010000429">
    <property type="protein sequence ID" value="KAK0524866.1"/>
    <property type="molecule type" value="Genomic_DNA"/>
</dbReference>
<dbReference type="Gene3D" id="3.40.50.300">
    <property type="entry name" value="P-loop containing nucleotide triphosphate hydrolases"/>
    <property type="match status" value="1"/>
</dbReference>
<proteinExistence type="inferred from homology"/>
<accession>A0AAN6G9D7</accession>
<dbReference type="Proteomes" id="UP001176521">
    <property type="component" value="Unassembled WGS sequence"/>
</dbReference>
<feature type="compositionally biased region" description="Low complexity" evidence="2">
    <location>
        <begin position="718"/>
        <end position="735"/>
    </location>
</feature>
<dbReference type="InterPro" id="IPR030379">
    <property type="entry name" value="G_SEPTIN_dom"/>
</dbReference>
<evidence type="ECO:0000256" key="1">
    <source>
        <dbReference type="RuleBase" id="RU004560"/>
    </source>
</evidence>
<protein>
    <recommendedName>
        <fullName evidence="3">Septin-type G domain-containing protein</fullName>
    </recommendedName>
</protein>
<organism evidence="4 5">
    <name type="scientific">Tilletia horrida</name>
    <dbReference type="NCBI Taxonomy" id="155126"/>
    <lineage>
        <taxon>Eukaryota</taxon>
        <taxon>Fungi</taxon>
        <taxon>Dikarya</taxon>
        <taxon>Basidiomycota</taxon>
        <taxon>Ustilaginomycotina</taxon>
        <taxon>Exobasidiomycetes</taxon>
        <taxon>Tilletiales</taxon>
        <taxon>Tilletiaceae</taxon>
        <taxon>Tilletia</taxon>
    </lineage>
</organism>
<evidence type="ECO:0000313" key="5">
    <source>
        <dbReference type="Proteomes" id="UP001176521"/>
    </source>
</evidence>